<dbReference type="Proteomes" id="UP000220922">
    <property type="component" value="Unassembled WGS sequence"/>
</dbReference>
<evidence type="ECO:0000313" key="1">
    <source>
        <dbReference type="EMBL" id="PDW00402.1"/>
    </source>
</evidence>
<dbReference type="EMBL" id="LYXE01000043">
    <property type="protein sequence ID" value="PDW00402.1"/>
    <property type="molecule type" value="Genomic_DNA"/>
</dbReference>
<dbReference type="AlphaFoldDB" id="A0A2H3KQ75"/>
<name>A0A2H3KQ75_9CHLR</name>
<protein>
    <submittedName>
        <fullName evidence="1">Uncharacterized protein</fullName>
    </submittedName>
</protein>
<accession>A0A2H3KQ75</accession>
<keyword evidence="2" id="KW-1185">Reference proteome</keyword>
<proteinExistence type="predicted"/>
<reference evidence="1 2" key="1">
    <citation type="submission" date="2016-05" db="EMBL/GenBank/DDBJ databases">
        <authorList>
            <person name="Lavstsen T."/>
            <person name="Jespersen J.S."/>
        </authorList>
    </citation>
    <scope>NUCLEOTIDE SEQUENCE [LARGE SCALE GENOMIC DNA]</scope>
    <source>
        <strain evidence="1 2">B7-9</strain>
    </source>
</reference>
<evidence type="ECO:0000313" key="2">
    <source>
        <dbReference type="Proteomes" id="UP000220922"/>
    </source>
</evidence>
<comment type="caution">
    <text evidence="1">The sequence shown here is derived from an EMBL/GenBank/DDBJ whole genome shotgun (WGS) entry which is preliminary data.</text>
</comment>
<gene>
    <name evidence="1" type="ORF">A9Q02_21765</name>
</gene>
<dbReference type="RefSeq" id="WP_097651055.1">
    <property type="nucleotide sequence ID" value="NZ_LYXE01000043.1"/>
</dbReference>
<organism evidence="1 2">
    <name type="scientific">Candidatus Chloroploca asiatica</name>
    <dbReference type="NCBI Taxonomy" id="1506545"/>
    <lineage>
        <taxon>Bacteria</taxon>
        <taxon>Bacillati</taxon>
        <taxon>Chloroflexota</taxon>
        <taxon>Chloroflexia</taxon>
        <taxon>Chloroflexales</taxon>
        <taxon>Chloroflexineae</taxon>
        <taxon>Oscillochloridaceae</taxon>
        <taxon>Candidatus Chloroploca</taxon>
    </lineage>
</organism>
<sequence>MSEAEFDAMIEGHLERMARGDREREADVFVDLLLERIAAKAETPVTLVIDVHGDQLVITPDSPGTDIVVQGNEILIGGRRLVLRLVHQPTS</sequence>